<feature type="transmembrane region" description="Helical" evidence="4">
    <location>
        <begin position="164"/>
        <end position="187"/>
    </location>
</feature>
<evidence type="ECO:0000256" key="2">
    <source>
        <dbReference type="ARBA" id="ARBA00022989"/>
    </source>
</evidence>
<protein>
    <submittedName>
        <fullName evidence="6">MFS transporter</fullName>
    </submittedName>
</protein>
<feature type="transmembrane region" description="Helical" evidence="4">
    <location>
        <begin position="70"/>
        <end position="94"/>
    </location>
</feature>
<name>A0ABS7ZTS5_9GAMM</name>
<proteinExistence type="predicted"/>
<feature type="transmembrane region" description="Helical" evidence="4">
    <location>
        <begin position="273"/>
        <end position="291"/>
    </location>
</feature>
<dbReference type="PANTHER" id="PTHR23534:SF1">
    <property type="entry name" value="MAJOR FACILITATOR SUPERFAMILY PROTEIN"/>
    <property type="match status" value="1"/>
</dbReference>
<evidence type="ECO:0000313" key="7">
    <source>
        <dbReference type="Proteomes" id="UP000714380"/>
    </source>
</evidence>
<reference evidence="6 7" key="1">
    <citation type="submission" date="2020-12" db="EMBL/GenBank/DDBJ databases">
        <title>Novel Thalassolituus-related marine hydrocarbonoclastic bacteria mediated algae-derived hydrocarbons mineralization in twilight zone of the northern South China Sea.</title>
        <authorList>
            <person name="Dong C."/>
        </authorList>
    </citation>
    <scope>NUCLEOTIDE SEQUENCE [LARGE SCALE GENOMIC DNA]</scope>
    <source>
        <strain evidence="6 7">IMCC1826</strain>
    </source>
</reference>
<dbReference type="InterPro" id="IPR020846">
    <property type="entry name" value="MFS_dom"/>
</dbReference>
<dbReference type="Gene3D" id="1.20.1250.20">
    <property type="entry name" value="MFS general substrate transporter like domains"/>
    <property type="match status" value="1"/>
</dbReference>
<evidence type="ECO:0000256" key="3">
    <source>
        <dbReference type="ARBA" id="ARBA00023136"/>
    </source>
</evidence>
<dbReference type="InterPro" id="IPR036259">
    <property type="entry name" value="MFS_trans_sf"/>
</dbReference>
<dbReference type="RefSeq" id="WP_225676711.1">
    <property type="nucleotide sequence ID" value="NZ_JAEDAH010000099.1"/>
</dbReference>
<accession>A0ABS7ZTS5</accession>
<feature type="transmembrane region" description="Helical" evidence="4">
    <location>
        <begin position="40"/>
        <end position="58"/>
    </location>
</feature>
<feature type="transmembrane region" description="Helical" evidence="4">
    <location>
        <begin position="335"/>
        <end position="358"/>
    </location>
</feature>
<feature type="domain" description="Major facilitator superfamily (MFS) profile" evidence="5">
    <location>
        <begin position="169"/>
        <end position="396"/>
    </location>
</feature>
<feature type="transmembrane region" description="Helical" evidence="4">
    <location>
        <begin position="246"/>
        <end position="266"/>
    </location>
</feature>
<keyword evidence="3 4" id="KW-0472">Membrane</keyword>
<feature type="transmembrane region" description="Helical" evidence="4">
    <location>
        <begin position="100"/>
        <end position="122"/>
    </location>
</feature>
<dbReference type="InterPro" id="IPR011701">
    <property type="entry name" value="MFS"/>
</dbReference>
<keyword evidence="1 4" id="KW-0812">Transmembrane</keyword>
<sequence>MNTLVYGLMAAQAMALSAAPLLVLAGGIIGQQLHSDPRFATLPVAAMICGTALFAWPAARLASRFGRRSLFLLAMMAGVVISAVAAVSVAYASFWGFTLAALGIGAVNAVVQQFRFVAMALVPAADQPLVASRLLLAGLVSAFLGPELTRVLDYFPEQGFAPAFAAQACLYLLAFALLLFMLPKSVVQQQGNVAGGRSWSELLQQPELPLAIAAAAVGYGVMAYIMTATPLSMTQVAGHSLEDARWVIQSHIAAMFLPSLVTGRLVQRFGYQSMIAAGLLLMSACLLASWWDQTLVHYWLGLVLLGIGWNLLFVAGTALLARCYQTAEAARVQGVNDLLVFSAQAFGALASGAVVLVLGWQGLLLTSLPALLILAILLLRQWLTYGSGASRSVDQE</sequence>
<dbReference type="SUPFAM" id="SSF103473">
    <property type="entry name" value="MFS general substrate transporter"/>
    <property type="match status" value="1"/>
</dbReference>
<dbReference type="PROSITE" id="PS50850">
    <property type="entry name" value="MFS"/>
    <property type="match status" value="1"/>
</dbReference>
<evidence type="ECO:0000256" key="4">
    <source>
        <dbReference type="SAM" id="Phobius"/>
    </source>
</evidence>
<dbReference type="PANTHER" id="PTHR23534">
    <property type="entry name" value="MFS PERMEASE"/>
    <property type="match status" value="1"/>
</dbReference>
<evidence type="ECO:0000259" key="5">
    <source>
        <dbReference type="PROSITE" id="PS50850"/>
    </source>
</evidence>
<comment type="caution">
    <text evidence="6">The sequence shown here is derived from an EMBL/GenBank/DDBJ whole genome shotgun (WGS) entry which is preliminary data.</text>
</comment>
<dbReference type="EMBL" id="JAEDAH010000099">
    <property type="protein sequence ID" value="MCA6065099.1"/>
    <property type="molecule type" value="Genomic_DNA"/>
</dbReference>
<keyword evidence="2 4" id="KW-1133">Transmembrane helix</keyword>
<feature type="transmembrane region" description="Helical" evidence="4">
    <location>
        <begin position="297"/>
        <end position="323"/>
    </location>
</feature>
<evidence type="ECO:0000256" key="1">
    <source>
        <dbReference type="ARBA" id="ARBA00022692"/>
    </source>
</evidence>
<dbReference type="Pfam" id="PF07690">
    <property type="entry name" value="MFS_1"/>
    <property type="match status" value="1"/>
</dbReference>
<feature type="transmembrane region" description="Helical" evidence="4">
    <location>
        <begin position="208"/>
        <end position="226"/>
    </location>
</feature>
<feature type="transmembrane region" description="Helical" evidence="4">
    <location>
        <begin position="134"/>
        <end position="152"/>
    </location>
</feature>
<gene>
    <name evidence="6" type="ORF">I9W95_15980</name>
</gene>
<keyword evidence="7" id="KW-1185">Reference proteome</keyword>
<feature type="transmembrane region" description="Helical" evidence="4">
    <location>
        <begin position="364"/>
        <end position="383"/>
    </location>
</feature>
<evidence type="ECO:0000313" key="6">
    <source>
        <dbReference type="EMBL" id="MCA6065099.1"/>
    </source>
</evidence>
<dbReference type="Proteomes" id="UP000714380">
    <property type="component" value="Unassembled WGS sequence"/>
</dbReference>
<organism evidence="6 7">
    <name type="scientific">Thalassolituus marinus</name>
    <dbReference type="NCBI Taxonomy" id="671053"/>
    <lineage>
        <taxon>Bacteria</taxon>
        <taxon>Pseudomonadati</taxon>
        <taxon>Pseudomonadota</taxon>
        <taxon>Gammaproteobacteria</taxon>
        <taxon>Oceanospirillales</taxon>
        <taxon>Oceanospirillaceae</taxon>
        <taxon>Thalassolituus</taxon>
    </lineage>
</organism>